<dbReference type="Proteomes" id="UP000182089">
    <property type="component" value="Unassembled WGS sequence"/>
</dbReference>
<reference evidence="2 3" key="1">
    <citation type="submission" date="2016-10" db="EMBL/GenBank/DDBJ databases">
        <authorList>
            <person name="Varghese N."/>
            <person name="Submissions S."/>
        </authorList>
    </citation>
    <scope>NUCLEOTIDE SEQUENCE [LARGE SCALE GENOMIC DNA]</scope>
    <source>
        <strain evidence="2 3">WC1T17</strain>
    </source>
</reference>
<gene>
    <name evidence="2" type="ORF">SAMN05216431_101161</name>
</gene>
<keyword evidence="1" id="KW-0732">Signal</keyword>
<protein>
    <recommendedName>
        <fullName evidence="4">Surface layer protein A domain-containing protein</fullName>
    </recommendedName>
</protein>
<evidence type="ECO:0000313" key="2">
    <source>
        <dbReference type="EMBL" id="SEM34358.1"/>
    </source>
</evidence>
<evidence type="ECO:0000313" key="3">
    <source>
        <dbReference type="Proteomes" id="UP000182089"/>
    </source>
</evidence>
<name>A0ABY1A970_9LACO</name>
<proteinExistence type="predicted"/>
<sequence>MKKIMLIMGLLFVAGTTFNMSEINVHASYLNKTTSFGNNLKGASTTEKGQFIYTGRVWFYPARTGVRKGWFKYVRNGRTVKYVTTGYYRKPYKQKKTVKVSATGSCTDSLVSGRKQRTVFHYGFN</sequence>
<feature type="signal peptide" evidence="1">
    <location>
        <begin position="1"/>
        <end position="21"/>
    </location>
</feature>
<feature type="chain" id="PRO_5045463700" description="Surface layer protein A domain-containing protein" evidence="1">
    <location>
        <begin position="22"/>
        <end position="125"/>
    </location>
</feature>
<evidence type="ECO:0008006" key="4">
    <source>
        <dbReference type="Google" id="ProtNLM"/>
    </source>
</evidence>
<comment type="caution">
    <text evidence="2">The sequence shown here is derived from an EMBL/GenBank/DDBJ whole genome shotgun (WGS) entry which is preliminary data.</text>
</comment>
<organism evidence="2 3">
    <name type="scientific">Ligilactobacillus ruminis</name>
    <dbReference type="NCBI Taxonomy" id="1623"/>
    <lineage>
        <taxon>Bacteria</taxon>
        <taxon>Bacillati</taxon>
        <taxon>Bacillota</taxon>
        <taxon>Bacilli</taxon>
        <taxon>Lactobacillales</taxon>
        <taxon>Lactobacillaceae</taxon>
        <taxon>Ligilactobacillus</taxon>
    </lineage>
</organism>
<evidence type="ECO:0000256" key="1">
    <source>
        <dbReference type="SAM" id="SignalP"/>
    </source>
</evidence>
<accession>A0ABY1A970</accession>
<dbReference type="EMBL" id="FOCC01000001">
    <property type="protein sequence ID" value="SEM34358.1"/>
    <property type="molecule type" value="Genomic_DNA"/>
</dbReference>